<name>A0A8S5U927_9CAUD</name>
<reference evidence="1" key="1">
    <citation type="journal article" date="2021" name="Proc. Natl. Acad. Sci. U.S.A.">
        <title>A Catalog of Tens of Thousands of Viruses from Human Metagenomes Reveals Hidden Associations with Chronic Diseases.</title>
        <authorList>
            <person name="Tisza M.J."/>
            <person name="Buck C.B."/>
        </authorList>
    </citation>
    <scope>NUCLEOTIDE SEQUENCE</scope>
    <source>
        <strain evidence="1">CtrJu12</strain>
    </source>
</reference>
<protein>
    <submittedName>
        <fullName evidence="1">Uncharacterized protein</fullName>
    </submittedName>
</protein>
<evidence type="ECO:0000313" key="1">
    <source>
        <dbReference type="EMBL" id="DAF90956.1"/>
    </source>
</evidence>
<organism evidence="1">
    <name type="scientific">Podoviridae sp. ctrJu12</name>
    <dbReference type="NCBI Taxonomy" id="2825278"/>
    <lineage>
        <taxon>Viruses</taxon>
        <taxon>Duplodnaviria</taxon>
        <taxon>Heunggongvirae</taxon>
        <taxon>Uroviricota</taxon>
        <taxon>Caudoviricetes</taxon>
    </lineage>
</organism>
<proteinExistence type="predicted"/>
<accession>A0A8S5U927</accession>
<dbReference type="EMBL" id="BK016040">
    <property type="protein sequence ID" value="DAF90956.1"/>
    <property type="molecule type" value="Genomic_DNA"/>
</dbReference>
<sequence length="106" mass="11837">MVKHDFTIHAGQDFNINYVVPEDSDRVLTGFHGVCKVRKRADEGVIFELNAEVGEKYVTFSLSGATSAAKKVNGKDLVYDAFIYSDSEYIKLGYGKITLIQDISMH</sequence>